<dbReference type="EMBL" id="BMIH01000001">
    <property type="protein sequence ID" value="GGB20816.1"/>
    <property type="molecule type" value="Genomic_DNA"/>
</dbReference>
<organism evidence="4 5">
    <name type="scientific">Sphingomonas metalli</name>
    <dbReference type="NCBI Taxonomy" id="1779358"/>
    <lineage>
        <taxon>Bacteria</taxon>
        <taxon>Pseudomonadati</taxon>
        <taxon>Pseudomonadota</taxon>
        <taxon>Alphaproteobacteria</taxon>
        <taxon>Sphingomonadales</taxon>
        <taxon>Sphingomonadaceae</taxon>
        <taxon>Sphingomonas</taxon>
    </lineage>
</organism>
<keyword evidence="1" id="KW-0472">Membrane</keyword>
<sequence length="374" mass="39327">MATFANRILTIAASVMLGASMATPASAADLFTINSVQVINTYSYTFGDVQPPPTTGGDTATILQSDQRPVPTSQLGVDYVGQATKDSFYFLHNDYCVGKCQISSSTTIRFEIEIQDVGDVEGLRFDSLITPGHLALVGLGSYEYTAASFAFTVSRTGIVRGEAVPGTNILYTANGNANISGLSVTDDYGTDPFRGTITGTNGGAGLYYDWSATPLSVELGGITGGERFYVDYTASYSVESFNTCVDILNCNAAQVVFGDPRTTGGGTDNITQSAARAFFASEPTIDGGVHAVITREYDASLIPYGFFASGSDGNIDTPAENAPITYVGNYLPSLIDTAPMTGVPEPTTWASMVVGFGVIGGALRRRRGGRRMAA</sequence>
<dbReference type="NCBIfam" id="TIGR02595">
    <property type="entry name" value="PEP_CTERM"/>
    <property type="match status" value="1"/>
</dbReference>
<evidence type="ECO:0000313" key="4">
    <source>
        <dbReference type="EMBL" id="GGB20816.1"/>
    </source>
</evidence>
<comment type="caution">
    <text evidence="4">The sequence shown here is derived from an EMBL/GenBank/DDBJ whole genome shotgun (WGS) entry which is preliminary data.</text>
</comment>
<evidence type="ECO:0000259" key="3">
    <source>
        <dbReference type="Pfam" id="PF07589"/>
    </source>
</evidence>
<evidence type="ECO:0000256" key="1">
    <source>
        <dbReference type="SAM" id="Phobius"/>
    </source>
</evidence>
<dbReference type="RefSeq" id="WP_229664349.1">
    <property type="nucleotide sequence ID" value="NZ_BMIH01000001.1"/>
</dbReference>
<evidence type="ECO:0000313" key="5">
    <source>
        <dbReference type="Proteomes" id="UP000623067"/>
    </source>
</evidence>
<evidence type="ECO:0000256" key="2">
    <source>
        <dbReference type="SAM" id="SignalP"/>
    </source>
</evidence>
<gene>
    <name evidence="4" type="ORF">GCM10011380_07990</name>
</gene>
<keyword evidence="1" id="KW-0812">Transmembrane</keyword>
<dbReference type="AlphaFoldDB" id="A0A916SW66"/>
<dbReference type="InterPro" id="IPR013424">
    <property type="entry name" value="Ice-binding_C"/>
</dbReference>
<proteinExistence type="predicted"/>
<feature type="chain" id="PRO_5038104671" description="Ice-binding protein C-terminal domain-containing protein" evidence="2">
    <location>
        <begin position="28"/>
        <end position="374"/>
    </location>
</feature>
<name>A0A916SW66_9SPHN</name>
<reference evidence="4" key="2">
    <citation type="submission" date="2020-09" db="EMBL/GenBank/DDBJ databases">
        <authorList>
            <person name="Sun Q."/>
            <person name="Zhou Y."/>
        </authorList>
    </citation>
    <scope>NUCLEOTIDE SEQUENCE</scope>
    <source>
        <strain evidence="4">CGMCC 1.15330</strain>
    </source>
</reference>
<dbReference type="Pfam" id="PF07589">
    <property type="entry name" value="PEP-CTERM"/>
    <property type="match status" value="1"/>
</dbReference>
<feature type="signal peptide" evidence="2">
    <location>
        <begin position="1"/>
        <end position="27"/>
    </location>
</feature>
<dbReference type="Proteomes" id="UP000623067">
    <property type="component" value="Unassembled WGS sequence"/>
</dbReference>
<keyword evidence="5" id="KW-1185">Reference proteome</keyword>
<feature type="transmembrane region" description="Helical" evidence="1">
    <location>
        <begin position="346"/>
        <end position="363"/>
    </location>
</feature>
<keyword evidence="1" id="KW-1133">Transmembrane helix</keyword>
<accession>A0A916SW66</accession>
<feature type="domain" description="Ice-binding protein C-terminal" evidence="3">
    <location>
        <begin position="343"/>
        <end position="366"/>
    </location>
</feature>
<protein>
    <recommendedName>
        <fullName evidence="3">Ice-binding protein C-terminal domain-containing protein</fullName>
    </recommendedName>
</protein>
<reference evidence="4" key="1">
    <citation type="journal article" date="2014" name="Int. J. Syst. Evol. Microbiol.">
        <title>Complete genome sequence of Corynebacterium casei LMG S-19264T (=DSM 44701T), isolated from a smear-ripened cheese.</title>
        <authorList>
            <consortium name="US DOE Joint Genome Institute (JGI-PGF)"/>
            <person name="Walter F."/>
            <person name="Albersmeier A."/>
            <person name="Kalinowski J."/>
            <person name="Ruckert C."/>
        </authorList>
    </citation>
    <scope>NUCLEOTIDE SEQUENCE</scope>
    <source>
        <strain evidence="4">CGMCC 1.15330</strain>
    </source>
</reference>
<keyword evidence="2" id="KW-0732">Signal</keyword>
<dbReference type="NCBIfam" id="NF035944">
    <property type="entry name" value="PEPxxWA-CTERM"/>
    <property type="match status" value="1"/>
</dbReference>